<name>A0A1B9H0I3_9TREE</name>
<organism evidence="3 4">
    <name type="scientific">Kwoniella heveanensis BCC8398</name>
    <dbReference type="NCBI Taxonomy" id="1296120"/>
    <lineage>
        <taxon>Eukaryota</taxon>
        <taxon>Fungi</taxon>
        <taxon>Dikarya</taxon>
        <taxon>Basidiomycota</taxon>
        <taxon>Agaricomycotina</taxon>
        <taxon>Tremellomycetes</taxon>
        <taxon>Tremellales</taxon>
        <taxon>Cryptococcaceae</taxon>
        <taxon>Kwoniella</taxon>
    </lineage>
</organism>
<evidence type="ECO:0000256" key="1">
    <source>
        <dbReference type="SAM" id="MobiDB-lite"/>
    </source>
</evidence>
<feature type="region of interest" description="Disordered" evidence="1">
    <location>
        <begin position="36"/>
        <end position="356"/>
    </location>
</feature>
<keyword evidence="2" id="KW-0812">Transmembrane</keyword>
<feature type="compositionally biased region" description="Gly residues" evidence="1">
    <location>
        <begin position="164"/>
        <end position="173"/>
    </location>
</feature>
<feature type="compositionally biased region" description="Polar residues" evidence="1">
    <location>
        <begin position="253"/>
        <end position="267"/>
    </location>
</feature>
<feature type="compositionally biased region" description="Low complexity" evidence="1">
    <location>
        <begin position="41"/>
        <end position="62"/>
    </location>
</feature>
<sequence>MAFQLEPITIAAIGSAGFAVSLILLLLIRKLLNHRSDDSNYDSSSSRASSPGHSRSRSAADSSDGRGGGARTSYTTFGYTQTQTPSSARYHDHSQPQPQPQPQYGYSPHSNTHSNGHVAPSPSTGHTTLVTPSTGGSKSSKLKKGLSLKSPGSGGRERGELEEMGGGGSGGGGKGKKNKDELVVVTYEDGLRKLGIDPLDPKSPWISSRPHHQHQHHQQPASAAARNQRSDPRQGQGRYSYGDQRYTPRIITSPGTLNARSNANANPNEAPLDTFSGFSTGSGVDDPRTQILNMINSERERYQQGGDGGSKPSRNPSLERDLPRVPGESGIGRGTETGGRMRAGTTGTLGPSGTIKTVRTVGSGWLPSYYQMSQIEREGGR</sequence>
<feature type="transmembrane region" description="Helical" evidence="2">
    <location>
        <begin position="6"/>
        <end position="28"/>
    </location>
</feature>
<keyword evidence="4" id="KW-1185">Reference proteome</keyword>
<dbReference type="OrthoDB" id="2573841at2759"/>
<dbReference type="EMBL" id="KI669494">
    <property type="protein sequence ID" value="OCF36793.1"/>
    <property type="molecule type" value="Genomic_DNA"/>
</dbReference>
<dbReference type="Proteomes" id="UP000092666">
    <property type="component" value="Unassembled WGS sequence"/>
</dbReference>
<gene>
    <name evidence="3" type="ORF">I316_01389</name>
</gene>
<feature type="compositionally biased region" description="Polar residues" evidence="1">
    <location>
        <begin position="108"/>
        <end position="134"/>
    </location>
</feature>
<proteinExistence type="predicted"/>
<evidence type="ECO:0000313" key="4">
    <source>
        <dbReference type="Proteomes" id="UP000092666"/>
    </source>
</evidence>
<reference evidence="4" key="2">
    <citation type="submission" date="2013-12" db="EMBL/GenBank/DDBJ databases">
        <title>Evolution of pathogenesis and genome organization in the Tremellales.</title>
        <authorList>
            <person name="Cuomo C."/>
            <person name="Litvintseva A."/>
            <person name="Heitman J."/>
            <person name="Chen Y."/>
            <person name="Sun S."/>
            <person name="Springer D."/>
            <person name="Dromer F."/>
            <person name="Young S."/>
            <person name="Zeng Q."/>
            <person name="Chapman S."/>
            <person name="Gujja S."/>
            <person name="Saif S."/>
            <person name="Birren B."/>
        </authorList>
    </citation>
    <scope>NUCLEOTIDE SEQUENCE [LARGE SCALE GENOMIC DNA]</scope>
    <source>
        <strain evidence="4">BCC8398</strain>
    </source>
</reference>
<feature type="compositionally biased region" description="Low complexity" evidence="1">
    <location>
        <begin position="338"/>
        <end position="349"/>
    </location>
</feature>
<accession>A0A1B9H0I3</accession>
<dbReference type="AlphaFoldDB" id="A0A1B9H0I3"/>
<evidence type="ECO:0000256" key="2">
    <source>
        <dbReference type="SAM" id="Phobius"/>
    </source>
</evidence>
<protein>
    <submittedName>
        <fullName evidence="3">Uncharacterized protein</fullName>
    </submittedName>
</protein>
<keyword evidence="2" id="KW-0472">Membrane</keyword>
<feature type="compositionally biased region" description="Polar residues" evidence="1">
    <location>
        <begin position="72"/>
        <end position="87"/>
    </location>
</feature>
<keyword evidence="2" id="KW-1133">Transmembrane helix</keyword>
<evidence type="ECO:0000313" key="3">
    <source>
        <dbReference type="EMBL" id="OCF36793.1"/>
    </source>
</evidence>
<reference evidence="3 4" key="1">
    <citation type="submission" date="2013-07" db="EMBL/GenBank/DDBJ databases">
        <title>The Genome Sequence of Cryptococcus heveanensis BCC8398.</title>
        <authorList>
            <consortium name="The Broad Institute Genome Sequencing Platform"/>
            <person name="Cuomo C."/>
            <person name="Litvintseva A."/>
            <person name="Chen Y."/>
            <person name="Heitman J."/>
            <person name="Sun S."/>
            <person name="Springer D."/>
            <person name="Dromer F."/>
            <person name="Young S.K."/>
            <person name="Zeng Q."/>
            <person name="Gargeya S."/>
            <person name="Fitzgerald M."/>
            <person name="Abouelleil A."/>
            <person name="Alvarado L."/>
            <person name="Berlin A.M."/>
            <person name="Chapman S.B."/>
            <person name="Dewar J."/>
            <person name="Goldberg J."/>
            <person name="Griggs A."/>
            <person name="Gujja S."/>
            <person name="Hansen M."/>
            <person name="Howarth C."/>
            <person name="Imamovic A."/>
            <person name="Larimer J."/>
            <person name="McCowan C."/>
            <person name="Murphy C."/>
            <person name="Pearson M."/>
            <person name="Priest M."/>
            <person name="Roberts A."/>
            <person name="Saif S."/>
            <person name="Shea T."/>
            <person name="Sykes S."/>
            <person name="Wortman J."/>
            <person name="Nusbaum C."/>
            <person name="Birren B."/>
        </authorList>
    </citation>
    <scope>NUCLEOTIDE SEQUENCE [LARGE SCALE GENOMIC DNA]</scope>
    <source>
        <strain evidence="3 4">BCC8398</strain>
    </source>
</reference>